<accession>A0ABU7MK16</accession>
<organism evidence="2 3">
    <name type="scientific">Gordonia sesuvii</name>
    <dbReference type="NCBI Taxonomy" id="3116777"/>
    <lineage>
        <taxon>Bacteria</taxon>
        <taxon>Bacillati</taxon>
        <taxon>Actinomycetota</taxon>
        <taxon>Actinomycetes</taxon>
        <taxon>Mycobacteriales</taxon>
        <taxon>Gordoniaceae</taxon>
        <taxon>Gordonia</taxon>
    </lineage>
</organism>
<reference evidence="2 3" key="1">
    <citation type="submission" date="2024-01" db="EMBL/GenBank/DDBJ databases">
        <title>Draft genome sequence of Gordonia sp. LSe1-13.</title>
        <authorList>
            <person name="Suphannarot A."/>
            <person name="Mingma R."/>
        </authorList>
    </citation>
    <scope>NUCLEOTIDE SEQUENCE [LARGE SCALE GENOMIC DNA]</scope>
    <source>
        <strain evidence="2 3">LSe1-13</strain>
    </source>
</reference>
<dbReference type="RefSeq" id="WP_330436585.1">
    <property type="nucleotide sequence ID" value="NZ_JAZDUF010000012.1"/>
</dbReference>
<protein>
    <submittedName>
        <fullName evidence="2">DUF559 domain-containing protein</fullName>
    </submittedName>
</protein>
<dbReference type="Proteomes" id="UP001347146">
    <property type="component" value="Unassembled WGS sequence"/>
</dbReference>
<name>A0ABU7MK16_9ACTN</name>
<evidence type="ECO:0000259" key="1">
    <source>
        <dbReference type="Pfam" id="PF18741"/>
    </source>
</evidence>
<proteinExistence type="predicted"/>
<evidence type="ECO:0000313" key="3">
    <source>
        <dbReference type="Proteomes" id="UP001347146"/>
    </source>
</evidence>
<comment type="caution">
    <text evidence="2">The sequence shown here is derived from an EMBL/GenBank/DDBJ whole genome shotgun (WGS) entry which is preliminary data.</text>
</comment>
<feature type="domain" description="Restriction endonuclease type II-like" evidence="1">
    <location>
        <begin position="215"/>
        <end position="288"/>
    </location>
</feature>
<keyword evidence="3" id="KW-1185">Reference proteome</keyword>
<dbReference type="Gene3D" id="3.40.960.10">
    <property type="entry name" value="VSR Endonuclease"/>
    <property type="match status" value="1"/>
</dbReference>
<dbReference type="InterPro" id="IPR049468">
    <property type="entry name" value="Restrct_endonuc-II-like_dom"/>
</dbReference>
<dbReference type="Pfam" id="PF18741">
    <property type="entry name" value="MTES_1575"/>
    <property type="match status" value="1"/>
</dbReference>
<sequence length="296" mass="33273">MTLDDFAIPRTISRKDALVDLGMTPQQFAAEFSVLRGTKHLHRSELMTAQERIVAVVNQAHGDPVVAGESALIMYGSRWHDQDFTIELIRGTSGSGRPARGTVTRRLDLPSSEIVEIRGVKVTSPVRTAFDLGRQRSRMQAIGDLDALAAVTPLDLDELMAFAVEHKRSRYVTVLRELIPLIDGRAESPREAALRLFMHDAGLPRPDLQVEIFDEYGMLVARCDLAYEAAKIAIEYDGEAYHSTPEQRASDGARDAELDRLQWEVVRVTAKRLRDEPFGVIKEIWDKLHARGFYFC</sequence>
<gene>
    <name evidence="2" type="ORF">VZC37_24170</name>
</gene>
<dbReference type="EMBL" id="JAZDUF010000012">
    <property type="protein sequence ID" value="MEE3853454.1"/>
    <property type="molecule type" value="Genomic_DNA"/>
</dbReference>
<dbReference type="InterPro" id="IPR011335">
    <property type="entry name" value="Restrct_endonuc-II-like"/>
</dbReference>
<dbReference type="SUPFAM" id="SSF52980">
    <property type="entry name" value="Restriction endonuclease-like"/>
    <property type="match status" value="1"/>
</dbReference>
<evidence type="ECO:0000313" key="2">
    <source>
        <dbReference type="EMBL" id="MEE3853454.1"/>
    </source>
</evidence>